<comment type="caution">
    <text evidence="1">The sequence shown here is derived from an EMBL/GenBank/DDBJ whole genome shotgun (WGS) entry which is preliminary data.</text>
</comment>
<gene>
    <name evidence="1" type="ORF">L1987_20411</name>
</gene>
<dbReference type="EMBL" id="CM042024">
    <property type="protein sequence ID" value="KAI3810789.1"/>
    <property type="molecule type" value="Genomic_DNA"/>
</dbReference>
<proteinExistence type="predicted"/>
<dbReference type="Proteomes" id="UP001056120">
    <property type="component" value="Linkage Group LG07"/>
</dbReference>
<keyword evidence="2" id="KW-1185">Reference proteome</keyword>
<evidence type="ECO:0000313" key="1">
    <source>
        <dbReference type="EMBL" id="KAI3810789.1"/>
    </source>
</evidence>
<protein>
    <submittedName>
        <fullName evidence="1">Uncharacterized protein</fullName>
    </submittedName>
</protein>
<name>A0ACB9IR92_9ASTR</name>
<reference evidence="2" key="1">
    <citation type="journal article" date="2022" name="Mol. Ecol. Resour.">
        <title>The genomes of chicory, endive, great burdock and yacon provide insights into Asteraceae palaeo-polyploidization history and plant inulin production.</title>
        <authorList>
            <person name="Fan W."/>
            <person name="Wang S."/>
            <person name="Wang H."/>
            <person name="Wang A."/>
            <person name="Jiang F."/>
            <person name="Liu H."/>
            <person name="Zhao H."/>
            <person name="Xu D."/>
            <person name="Zhang Y."/>
        </authorList>
    </citation>
    <scope>NUCLEOTIDE SEQUENCE [LARGE SCALE GENOMIC DNA]</scope>
    <source>
        <strain evidence="2">cv. Yunnan</strain>
    </source>
</reference>
<accession>A0ACB9IR92</accession>
<evidence type="ECO:0000313" key="2">
    <source>
        <dbReference type="Proteomes" id="UP001056120"/>
    </source>
</evidence>
<reference evidence="1 2" key="2">
    <citation type="journal article" date="2022" name="Mol. Ecol. Resour.">
        <title>The genomes of chicory, endive, great burdock and yacon provide insights into Asteraceae paleo-polyploidization history and plant inulin production.</title>
        <authorList>
            <person name="Fan W."/>
            <person name="Wang S."/>
            <person name="Wang H."/>
            <person name="Wang A."/>
            <person name="Jiang F."/>
            <person name="Liu H."/>
            <person name="Zhao H."/>
            <person name="Xu D."/>
            <person name="Zhang Y."/>
        </authorList>
    </citation>
    <scope>NUCLEOTIDE SEQUENCE [LARGE SCALE GENOMIC DNA]</scope>
    <source>
        <strain evidence="2">cv. Yunnan</strain>
        <tissue evidence="1">Leaves</tissue>
    </source>
</reference>
<organism evidence="1 2">
    <name type="scientific">Smallanthus sonchifolius</name>
    <dbReference type="NCBI Taxonomy" id="185202"/>
    <lineage>
        <taxon>Eukaryota</taxon>
        <taxon>Viridiplantae</taxon>
        <taxon>Streptophyta</taxon>
        <taxon>Embryophyta</taxon>
        <taxon>Tracheophyta</taxon>
        <taxon>Spermatophyta</taxon>
        <taxon>Magnoliopsida</taxon>
        <taxon>eudicotyledons</taxon>
        <taxon>Gunneridae</taxon>
        <taxon>Pentapetalae</taxon>
        <taxon>asterids</taxon>
        <taxon>campanulids</taxon>
        <taxon>Asterales</taxon>
        <taxon>Asteraceae</taxon>
        <taxon>Asteroideae</taxon>
        <taxon>Heliantheae alliance</taxon>
        <taxon>Millerieae</taxon>
        <taxon>Smallanthus</taxon>
    </lineage>
</organism>
<sequence length="83" mass="9445">MGSCSRKAGNKAFILIPSLLKVSYINTCVECQYKSKPFRQKTCTTSMTLQTLAIFLILLYGEKGKTRICDYDTFILYMKMLGL</sequence>